<organism evidence="2 3">
    <name type="scientific">Pectobacterium atrosepticum (strain SCRI 1043 / ATCC BAA-672)</name>
    <name type="common">Erwinia carotovora subsp. atroseptica</name>
    <dbReference type="NCBI Taxonomy" id="218491"/>
    <lineage>
        <taxon>Bacteria</taxon>
        <taxon>Pseudomonadati</taxon>
        <taxon>Pseudomonadota</taxon>
        <taxon>Gammaproteobacteria</taxon>
        <taxon>Enterobacterales</taxon>
        <taxon>Pectobacteriaceae</taxon>
        <taxon>Pectobacterium</taxon>
    </lineage>
</organism>
<keyword evidence="1" id="KW-1133">Transmembrane helix</keyword>
<dbReference type="HOGENOM" id="CLU_2618854_0_0_6"/>
<evidence type="ECO:0000313" key="2">
    <source>
        <dbReference type="EMBL" id="CAG74158.1"/>
    </source>
</evidence>
<dbReference type="STRING" id="218491.ECA1248"/>
<dbReference type="KEGG" id="eca:ECA1248"/>
<keyword evidence="1" id="KW-0472">Membrane</keyword>
<keyword evidence="3" id="KW-1185">Reference proteome</keyword>
<dbReference type="Proteomes" id="UP000007966">
    <property type="component" value="Chromosome"/>
</dbReference>
<evidence type="ECO:0000313" key="3">
    <source>
        <dbReference type="Proteomes" id="UP000007966"/>
    </source>
</evidence>
<dbReference type="AlphaFoldDB" id="Q6D7S7"/>
<protein>
    <submittedName>
        <fullName evidence="2">Membrane protein</fullName>
    </submittedName>
</protein>
<gene>
    <name evidence="2" type="ordered locus">ECA1248</name>
</gene>
<name>Q6D7S7_PECAS</name>
<proteinExistence type="predicted"/>
<evidence type="ECO:0000256" key="1">
    <source>
        <dbReference type="SAM" id="Phobius"/>
    </source>
</evidence>
<sequence length="78" mass="8934">MIIHNPGVKTLTLVRLILFIFTFLQSFSLLPCHRETTPRFCHSISNPPSLFTVIRVDKSDDIQGMTFDTRGTFLPKKP</sequence>
<dbReference type="EMBL" id="BX950851">
    <property type="protein sequence ID" value="CAG74158.1"/>
    <property type="molecule type" value="Genomic_DNA"/>
</dbReference>
<feature type="transmembrane region" description="Helical" evidence="1">
    <location>
        <begin position="12"/>
        <end position="30"/>
    </location>
</feature>
<keyword evidence="1" id="KW-0812">Transmembrane</keyword>
<reference evidence="2" key="1">
    <citation type="submission" date="2004-02" db="EMBL/GenBank/DDBJ databases">
        <title>The genome sequence of the enterobacterial phytopathogen Erwinia carotovora subsp. atroseptica SCRI1043 and functional genomic identification of novel virulence factors.</title>
        <authorList>
            <person name="Bell K.S."/>
            <person name="Sebaihia M."/>
            <person name="Pritchard L."/>
            <person name="Holden M."/>
            <person name="Hyman L.J."/>
            <person name="Holeva M.C."/>
            <person name="Thomson N.R."/>
            <person name="Bentley S.D."/>
            <person name="Churcher C."/>
            <person name="Mungall K."/>
            <person name="Atkin R."/>
            <person name="Bason N."/>
            <person name="Brooks K."/>
            <person name="Chillingworth T."/>
            <person name="Clark K."/>
            <person name="Doggett J."/>
            <person name="Fraser A."/>
            <person name="Hance Z."/>
            <person name="Hauser H."/>
            <person name="Jagels K."/>
            <person name="Moule S."/>
            <person name="Norbertczak H."/>
            <person name="Ormond D."/>
            <person name="Price C."/>
            <person name="Quail M.A."/>
            <person name="Sanders M."/>
            <person name="Walker D."/>
            <person name="Whitehead S."/>
            <person name="Salmond G.P.C."/>
            <person name="Birch P.R.J."/>
            <person name="Barrell B.G."/>
            <person name="Parkhill J."/>
            <person name="Toth I.K."/>
        </authorList>
    </citation>
    <scope>NUCLEOTIDE SEQUENCE</scope>
    <source>
        <strain evidence="2">SCRI1043</strain>
    </source>
</reference>
<accession>Q6D7S7</accession>